<feature type="domain" description="EAL" evidence="2">
    <location>
        <begin position="374"/>
        <end position="619"/>
    </location>
</feature>
<dbReference type="InterPro" id="IPR035919">
    <property type="entry name" value="EAL_sf"/>
</dbReference>
<dbReference type="GO" id="GO:0071111">
    <property type="term" value="F:cyclic-guanylate-specific phosphodiesterase activity"/>
    <property type="evidence" value="ECO:0007669"/>
    <property type="project" value="InterPro"/>
</dbReference>
<dbReference type="InterPro" id="IPR001633">
    <property type="entry name" value="EAL_dom"/>
</dbReference>
<dbReference type="PROSITE" id="PS50887">
    <property type="entry name" value="GGDEF"/>
    <property type="match status" value="1"/>
</dbReference>
<keyword evidence="1" id="KW-0472">Membrane</keyword>
<feature type="transmembrane region" description="Helical" evidence="1">
    <location>
        <begin position="124"/>
        <end position="147"/>
    </location>
</feature>
<dbReference type="PANTHER" id="PTHR33121">
    <property type="entry name" value="CYCLIC DI-GMP PHOSPHODIESTERASE PDEF"/>
    <property type="match status" value="1"/>
</dbReference>
<dbReference type="EMBL" id="LS483250">
    <property type="protein sequence ID" value="SQD77903.1"/>
    <property type="molecule type" value="Genomic_DNA"/>
</dbReference>
<dbReference type="NCBIfam" id="TIGR00254">
    <property type="entry name" value="GGDEF"/>
    <property type="match status" value="1"/>
</dbReference>
<dbReference type="Proteomes" id="UP000250163">
    <property type="component" value="Chromosome MORIYA"/>
</dbReference>
<dbReference type="CDD" id="cd01948">
    <property type="entry name" value="EAL"/>
    <property type="match status" value="1"/>
</dbReference>
<evidence type="ECO:0000313" key="5">
    <source>
        <dbReference type="Proteomes" id="UP000250163"/>
    </source>
</evidence>
<dbReference type="KEGG" id="mya:MORIYA_1425"/>
<dbReference type="InterPro" id="IPR000160">
    <property type="entry name" value="GGDEF_dom"/>
</dbReference>
<reference evidence="5" key="1">
    <citation type="submission" date="2018-05" db="EMBL/GenBank/DDBJ databases">
        <authorList>
            <person name="Cea G.-C."/>
            <person name="William W."/>
        </authorList>
    </citation>
    <scope>NUCLEOTIDE SEQUENCE [LARGE SCALE GENOMIC DNA]</scope>
    <source>
        <strain evidence="5">DB21MT 5</strain>
    </source>
</reference>
<evidence type="ECO:0000259" key="3">
    <source>
        <dbReference type="PROSITE" id="PS50887"/>
    </source>
</evidence>
<dbReference type="PROSITE" id="PS50883">
    <property type="entry name" value="EAL"/>
    <property type="match status" value="1"/>
</dbReference>
<gene>
    <name evidence="4" type="ORF">MORIYA_1425</name>
</gene>
<dbReference type="SMART" id="SM00052">
    <property type="entry name" value="EAL"/>
    <property type="match status" value="1"/>
</dbReference>
<name>A0A330LMJ3_9GAMM</name>
<feature type="domain" description="GGDEF" evidence="3">
    <location>
        <begin position="234"/>
        <end position="365"/>
    </location>
</feature>
<evidence type="ECO:0000259" key="2">
    <source>
        <dbReference type="PROSITE" id="PS50883"/>
    </source>
</evidence>
<dbReference type="InterPro" id="IPR043128">
    <property type="entry name" value="Rev_trsase/Diguanyl_cyclase"/>
</dbReference>
<dbReference type="Gene3D" id="3.30.70.270">
    <property type="match status" value="1"/>
</dbReference>
<accession>A0A330LMJ3</accession>
<evidence type="ECO:0000313" key="4">
    <source>
        <dbReference type="EMBL" id="SQD77903.1"/>
    </source>
</evidence>
<proteinExistence type="predicted"/>
<dbReference type="AlphaFoldDB" id="A0A330LMJ3"/>
<dbReference type="RefSeq" id="WP_112713744.1">
    <property type="nucleotide sequence ID" value="NZ_LS483250.1"/>
</dbReference>
<dbReference type="SUPFAM" id="SSF141868">
    <property type="entry name" value="EAL domain-like"/>
    <property type="match status" value="1"/>
</dbReference>
<dbReference type="PANTHER" id="PTHR33121:SF79">
    <property type="entry name" value="CYCLIC DI-GMP PHOSPHODIESTERASE PDED-RELATED"/>
    <property type="match status" value="1"/>
</dbReference>
<evidence type="ECO:0000256" key="1">
    <source>
        <dbReference type="SAM" id="Phobius"/>
    </source>
</evidence>
<dbReference type="Pfam" id="PF00563">
    <property type="entry name" value="EAL"/>
    <property type="match status" value="1"/>
</dbReference>
<dbReference type="OrthoDB" id="5894408at2"/>
<dbReference type="Gene3D" id="3.20.20.450">
    <property type="entry name" value="EAL domain"/>
    <property type="match status" value="1"/>
</dbReference>
<keyword evidence="1" id="KW-1133">Transmembrane helix</keyword>
<protein>
    <submittedName>
        <fullName evidence="4">GGDEF-domain containing protein</fullName>
    </submittedName>
</protein>
<dbReference type="SMART" id="SM00267">
    <property type="entry name" value="GGDEF"/>
    <property type="match status" value="1"/>
</dbReference>
<dbReference type="CDD" id="cd01949">
    <property type="entry name" value="GGDEF"/>
    <property type="match status" value="1"/>
</dbReference>
<sequence length="619" mass="70327">MTDYFRCNLFLTFVFLCMLFSALGFSYQSLNSSLAVQGSAINYALSQKITVDSITDDNTKLLTDRLALSQLFIQTESISSSWESNINYPTLIQLIFPQLAKQFSGATDLFSYKFKLKFSEKDNAVIQLLSTFIISLCIAYLLCLASVKRLLINVEKNILHEIGNTIKPKHQSFPAVTRLLAQHKAEHRNKLQGQHDKIEALSKQIHMDNLTGLYNRFFFRGELVDFLSAKKQSQSAILALVRATALGHINKHRGFQLGDVYLKDISNMLKQCTKRYPDSQLYRVSGPDFAILIPNMTAAIAHKLAREIKANLDEYQSLHELENVAYIGITTIHSGHQPEQVLARADTALAKAQLEGPNHWAFQQQDSQQDNQGQIYWKEVIEEVINKRSLMLLSQPVQPIHRNMKNYQEIYTRFIGRNNAVLPTHTLFAMAQRLDYTVKLDQIIIENIISNSRTQMDGNSHWGVNLTYNSVQSSAFIVWLERLLLREPNIAANLVFEIDEVVLDRNIVSSKRAMGMLRRVGSRFAISKFGHGIRSFKLFKELKPNYIKIDSSLIQSITNDNASQQFLRMIVDVAHRMSCQVIAEGVEELAQKQLLESMYVDGLQGYLIAKPAPLSKIAS</sequence>
<dbReference type="InterPro" id="IPR050706">
    <property type="entry name" value="Cyclic-di-GMP_PDE-like"/>
</dbReference>
<keyword evidence="1" id="KW-0812">Transmembrane</keyword>
<keyword evidence="5" id="KW-1185">Reference proteome</keyword>
<organism evidence="4 5">
    <name type="scientific">Moritella yayanosii</name>
    <dbReference type="NCBI Taxonomy" id="69539"/>
    <lineage>
        <taxon>Bacteria</taxon>
        <taxon>Pseudomonadati</taxon>
        <taxon>Pseudomonadota</taxon>
        <taxon>Gammaproteobacteria</taxon>
        <taxon>Alteromonadales</taxon>
        <taxon>Moritellaceae</taxon>
        <taxon>Moritella</taxon>
    </lineage>
</organism>
<dbReference type="InterPro" id="IPR029787">
    <property type="entry name" value="Nucleotide_cyclase"/>
</dbReference>
<dbReference type="Pfam" id="PF00990">
    <property type="entry name" value="GGDEF"/>
    <property type="match status" value="1"/>
</dbReference>
<dbReference type="SUPFAM" id="SSF55073">
    <property type="entry name" value="Nucleotide cyclase"/>
    <property type="match status" value="1"/>
</dbReference>